<evidence type="ECO:0000256" key="3">
    <source>
        <dbReference type="SAM" id="Phobius"/>
    </source>
</evidence>
<dbReference type="GO" id="GO:0046854">
    <property type="term" value="P:phosphatidylinositol phosphate biosynthetic process"/>
    <property type="evidence" value="ECO:0007669"/>
    <property type="project" value="TreeGrafter"/>
</dbReference>
<dbReference type="PANTHER" id="PTHR23086:SF8">
    <property type="entry name" value="PHOSPHATIDYLINOSITOL 5-PHOSPHATE 4-KINASE, ISOFORM A"/>
    <property type="match status" value="1"/>
</dbReference>
<dbReference type="GO" id="GO:0016308">
    <property type="term" value="F:1-phosphatidylinositol-4-phosphate 5-kinase activity"/>
    <property type="evidence" value="ECO:0007669"/>
    <property type="project" value="TreeGrafter"/>
</dbReference>
<keyword evidence="1" id="KW-0808">Transferase</keyword>
<feature type="compositionally biased region" description="Polar residues" evidence="2">
    <location>
        <begin position="184"/>
        <end position="194"/>
    </location>
</feature>
<dbReference type="Pfam" id="PF01504">
    <property type="entry name" value="PIP5K"/>
    <property type="match status" value="1"/>
</dbReference>
<evidence type="ECO:0000313" key="6">
    <source>
        <dbReference type="Proteomes" id="UP000053237"/>
    </source>
</evidence>
<protein>
    <recommendedName>
        <fullName evidence="4">PIPK domain-containing protein</fullName>
    </recommendedName>
</protein>
<dbReference type="SUPFAM" id="SSF56104">
    <property type="entry name" value="SAICAR synthase-like"/>
    <property type="match status" value="1"/>
</dbReference>
<feature type="transmembrane region" description="Helical" evidence="3">
    <location>
        <begin position="295"/>
        <end position="316"/>
    </location>
</feature>
<keyword evidence="1" id="KW-0547">Nucleotide-binding</keyword>
<keyword evidence="3" id="KW-1133">Transmembrane helix</keyword>
<keyword evidence="6" id="KW-1185">Reference proteome</keyword>
<dbReference type="InterPro" id="IPR027483">
    <property type="entry name" value="PInositol-4-P-4/5-kinase_C_sf"/>
</dbReference>
<keyword evidence="1" id="KW-0067">ATP-binding</keyword>
<feature type="region of interest" description="Disordered" evidence="2">
    <location>
        <begin position="170"/>
        <end position="194"/>
    </location>
</feature>
<evidence type="ECO:0000256" key="1">
    <source>
        <dbReference type="PROSITE-ProRule" id="PRU00781"/>
    </source>
</evidence>
<gene>
    <name evidence="5" type="ORF">BN9_077970</name>
</gene>
<reference evidence="5 6" key="1">
    <citation type="submission" date="2012-05" db="EMBL/GenBank/DDBJ databases">
        <title>Recombination and specialization in a pathogen metapopulation.</title>
        <authorList>
            <person name="Gardiner A."/>
            <person name="Kemen E."/>
            <person name="Schultz-Larsen T."/>
            <person name="MacLean D."/>
            <person name="Van Oosterhout C."/>
            <person name="Jones J.D.G."/>
        </authorList>
    </citation>
    <scope>NUCLEOTIDE SEQUENCE [LARGE SCALE GENOMIC DNA]</scope>
    <source>
        <strain evidence="5 6">Ac Nc2</strain>
    </source>
</reference>
<comment type="caution">
    <text evidence="5">The sequence shown here is derived from an EMBL/GenBank/DDBJ whole genome shotgun (WGS) entry which is preliminary data.</text>
</comment>
<evidence type="ECO:0000259" key="4">
    <source>
        <dbReference type="PROSITE" id="PS51455"/>
    </source>
</evidence>
<dbReference type="Gene3D" id="1.20.1070.10">
    <property type="entry name" value="Rhodopsin 7-helix transmembrane proteins"/>
    <property type="match status" value="1"/>
</dbReference>
<dbReference type="GO" id="GO:0005524">
    <property type="term" value="F:ATP binding"/>
    <property type="evidence" value="ECO:0007669"/>
    <property type="project" value="UniProtKB-UniRule"/>
</dbReference>
<dbReference type="PROSITE" id="PS51455">
    <property type="entry name" value="PIPK"/>
    <property type="match status" value="1"/>
</dbReference>
<name>A0A024GJE1_9STRA</name>
<dbReference type="Gene3D" id="3.30.810.10">
    <property type="entry name" value="2-Layer Sandwich"/>
    <property type="match status" value="1"/>
</dbReference>
<accession>A0A024GJE1</accession>
<dbReference type="GO" id="GO:0005886">
    <property type="term" value="C:plasma membrane"/>
    <property type="evidence" value="ECO:0007669"/>
    <property type="project" value="TreeGrafter"/>
</dbReference>
<dbReference type="InterPro" id="IPR002498">
    <property type="entry name" value="PInositol-4-P-4/5-kinase_core"/>
</dbReference>
<dbReference type="Proteomes" id="UP000053237">
    <property type="component" value="Unassembled WGS sequence"/>
</dbReference>
<feature type="transmembrane region" description="Helical" evidence="3">
    <location>
        <begin position="238"/>
        <end position="256"/>
    </location>
</feature>
<keyword evidence="3" id="KW-0472">Membrane</keyword>
<sequence length="994" mass="112834">MLPRHFLSQSRLKHRKSIKICTFHASTLLKNTHPLLNIHQYTIQTLHLGLYFYSSLGYYRTLTLLDKQVYNLTGMESPTRRETPLLESYSYQSTSTPITNINRTCSGITVDSEHNATFLSDYSNDIGQSRLCIKEIETPDTLPGYPGLGADDLKGTPHSTTSVDSGHHYHFSSQNNDDSKHPFTISSGMRPTSSNAPAFAASSIIRLIDKDMTQQFHGRAPANSSSGAKIDWFGNRKAQVLGLCSTFAFLAIAIALSSYRWIGLIVGSINTICCGSAVVATYFRKKQWHQHPNPIIRNRAILGIFLAICLLLNVWLDYSVGSAHNEHCQRLAGMTEFFFFTSEAWGLVMACDLYFSLNSPFTSYKRMMRFYHLWVWLGGVLVGGMTWTIRGAGGFFTVDGQSLKYGSSLSTVVGFCMASSRICCPEGHFCGGDHHATCGDGATFLTTQKWPWVLIYSFVIVVLIASVWVLMLAWHRLYLRGVPKTYNIRLRVLSYISFFTGACVFYWFLLLLVYMSAYFTATRSTQTPNLVQLAQVFRQIMAFLIASKGYLDYVIWFAINNTKTTHSPYRTHDSSNADCGLSNGRNRFAETAEVEVDLSPQVNMALRSEILYYTTSGIKASIQSCKDEEIQIPIFGENEKKLVKFWSFCPLSFRNIRKSFGITDHDYLRMFGATTKEQFSEGRSGAFMFFTGDEQLIVKTMSHEECSFLRKIAPQYEHYVTQNNDTLMTRFYGCHAVSLYGNVYYFVVMGNIFAEAQFIHHRYDIKGSWVDRNAKVPKTGDKTTCRYCNASYTFGFKKNQECGDGVHFHEPNIVLKDNDLMTKIRINLTQANRIYDQIIQDSDFLCEQGIMDYSVLMGVQSCEYYVDSNQENNPKLSVKQGSIHSHEATSVTGPSLYHFGIIDILQQWTLQKQFERFCKCQIKRKDPDGVSAMPPKSYKFRFQQRMSRIFALERLQVAPTFHRHHPALVEIIDQSEFSATRLGATMGMSCGIAE</sequence>
<dbReference type="Gene3D" id="3.30.800.10">
    <property type="entry name" value="Phosphatidylinositol Phosphate Kinase II Beta"/>
    <property type="match status" value="1"/>
</dbReference>
<dbReference type="OrthoDB" id="2129491at2759"/>
<dbReference type="SUPFAM" id="SSF81321">
    <property type="entry name" value="Family A G protein-coupled receptor-like"/>
    <property type="match status" value="1"/>
</dbReference>
<dbReference type="AlphaFoldDB" id="A0A024GJE1"/>
<proteinExistence type="predicted"/>
<organism evidence="5 6">
    <name type="scientific">Albugo candida</name>
    <dbReference type="NCBI Taxonomy" id="65357"/>
    <lineage>
        <taxon>Eukaryota</taxon>
        <taxon>Sar</taxon>
        <taxon>Stramenopiles</taxon>
        <taxon>Oomycota</taxon>
        <taxon>Peronosporomycetes</taxon>
        <taxon>Albuginales</taxon>
        <taxon>Albuginaceae</taxon>
        <taxon>Albugo</taxon>
    </lineage>
</organism>
<feature type="domain" description="PIPK" evidence="4">
    <location>
        <begin position="582"/>
        <end position="950"/>
    </location>
</feature>
<evidence type="ECO:0000313" key="5">
    <source>
        <dbReference type="EMBL" id="CCI46842.1"/>
    </source>
</evidence>
<keyword evidence="1" id="KW-0418">Kinase</keyword>
<feature type="transmembrane region" description="Helical" evidence="3">
    <location>
        <begin position="336"/>
        <end position="357"/>
    </location>
</feature>
<keyword evidence="3" id="KW-0812">Transmembrane</keyword>
<dbReference type="EMBL" id="CAIX01000143">
    <property type="protein sequence ID" value="CCI46842.1"/>
    <property type="molecule type" value="Genomic_DNA"/>
</dbReference>
<dbReference type="CDD" id="cd00139">
    <property type="entry name" value="PIPKc"/>
    <property type="match status" value="1"/>
</dbReference>
<feature type="transmembrane region" description="Helical" evidence="3">
    <location>
        <begin position="453"/>
        <end position="474"/>
    </location>
</feature>
<dbReference type="InterPro" id="IPR023610">
    <property type="entry name" value="PInositol-4/5-P-5/4-kinase"/>
</dbReference>
<feature type="transmembrane region" description="Helical" evidence="3">
    <location>
        <begin position="495"/>
        <end position="519"/>
    </location>
</feature>
<feature type="transmembrane region" description="Helical" evidence="3">
    <location>
        <begin position="262"/>
        <end position="283"/>
    </location>
</feature>
<feature type="transmembrane region" description="Helical" evidence="3">
    <location>
        <begin position="369"/>
        <end position="389"/>
    </location>
</feature>
<dbReference type="STRING" id="65357.A0A024GJE1"/>
<dbReference type="InParanoid" id="A0A024GJE1"/>
<dbReference type="InterPro" id="IPR027484">
    <property type="entry name" value="PInositol-4-P-5-kinase_N"/>
</dbReference>
<dbReference type="SMART" id="SM00330">
    <property type="entry name" value="PIPKc"/>
    <property type="match status" value="1"/>
</dbReference>
<evidence type="ECO:0000256" key="2">
    <source>
        <dbReference type="SAM" id="MobiDB-lite"/>
    </source>
</evidence>
<dbReference type="PANTHER" id="PTHR23086">
    <property type="entry name" value="PHOSPHATIDYLINOSITOL-4-PHOSPHATE 5-KINASE"/>
    <property type="match status" value="1"/>
</dbReference>